<dbReference type="InterPro" id="IPR031107">
    <property type="entry name" value="Small_HSP"/>
</dbReference>
<dbReference type="SUPFAM" id="SSF49764">
    <property type="entry name" value="HSP20-like chaperones"/>
    <property type="match status" value="1"/>
</dbReference>
<dbReference type="InterPro" id="IPR008978">
    <property type="entry name" value="HSP20-like_chaperone"/>
</dbReference>
<evidence type="ECO:0000313" key="5">
    <source>
        <dbReference type="Proteomes" id="UP000521313"/>
    </source>
</evidence>
<comment type="similarity">
    <text evidence="1 2">Belongs to the small heat shock protein (HSP20) family.</text>
</comment>
<dbReference type="Pfam" id="PF00011">
    <property type="entry name" value="HSP20"/>
    <property type="match status" value="1"/>
</dbReference>
<dbReference type="InterPro" id="IPR002068">
    <property type="entry name" value="A-crystallin/Hsp20_dom"/>
</dbReference>
<evidence type="ECO:0000259" key="3">
    <source>
        <dbReference type="PROSITE" id="PS01031"/>
    </source>
</evidence>
<dbReference type="Gene3D" id="2.60.40.790">
    <property type="match status" value="1"/>
</dbReference>
<dbReference type="EMBL" id="JACHHD010000019">
    <property type="protein sequence ID" value="MBB5185602.1"/>
    <property type="molecule type" value="Genomic_DNA"/>
</dbReference>
<comment type="caution">
    <text evidence="4">The sequence shown here is derived from an EMBL/GenBank/DDBJ whole genome shotgun (WGS) entry which is preliminary data.</text>
</comment>
<evidence type="ECO:0000256" key="1">
    <source>
        <dbReference type="PROSITE-ProRule" id="PRU00285"/>
    </source>
</evidence>
<name>A0A7W8G027_9FIRM</name>
<gene>
    <name evidence="4" type="ORF">HNQ43_001677</name>
</gene>
<dbReference type="RefSeq" id="WP_183376711.1">
    <property type="nucleotide sequence ID" value="NZ_CALVCN010000027.1"/>
</dbReference>
<dbReference type="PROSITE" id="PS01031">
    <property type="entry name" value="SHSP"/>
    <property type="match status" value="1"/>
</dbReference>
<accession>A0A7W8G027</accession>
<reference evidence="4 5" key="1">
    <citation type="submission" date="2020-08" db="EMBL/GenBank/DDBJ databases">
        <title>Genomic Encyclopedia of Type Strains, Phase IV (KMG-IV): sequencing the most valuable type-strain genomes for metagenomic binning, comparative biology and taxonomic classification.</title>
        <authorList>
            <person name="Goeker M."/>
        </authorList>
    </citation>
    <scope>NUCLEOTIDE SEQUENCE [LARGE SCALE GENOMIC DNA]</scope>
    <source>
        <strain evidence="4 5">DSM 26963</strain>
    </source>
</reference>
<dbReference type="AlphaFoldDB" id="A0A7W8G027"/>
<feature type="domain" description="SHSP" evidence="3">
    <location>
        <begin position="22"/>
        <end position="137"/>
    </location>
</feature>
<dbReference type="Proteomes" id="UP000521313">
    <property type="component" value="Unassembled WGS sequence"/>
</dbReference>
<evidence type="ECO:0000313" key="4">
    <source>
        <dbReference type="EMBL" id="MBB5185602.1"/>
    </source>
</evidence>
<sequence>MKYYPGFRGFDLFDDFFDHDFDLVPSRCMKTDITEKDGNYHLDIEVPGIKKENIQLELKNGYLKITANRNTSNEEKDDNGKIIRQERMTGSYSRSFYVGDQIQQEDIKASFDNGELHVTIPTKEHKEIENNTTIPIE</sequence>
<proteinExistence type="inferred from homology"/>
<dbReference type="CDD" id="cd06471">
    <property type="entry name" value="ACD_LpsHSP_like"/>
    <property type="match status" value="1"/>
</dbReference>
<evidence type="ECO:0000256" key="2">
    <source>
        <dbReference type="RuleBase" id="RU003616"/>
    </source>
</evidence>
<dbReference type="PANTHER" id="PTHR11527">
    <property type="entry name" value="HEAT-SHOCK PROTEIN 20 FAMILY MEMBER"/>
    <property type="match status" value="1"/>
</dbReference>
<protein>
    <submittedName>
        <fullName evidence="4">HSP20 family molecular chaperone IbpA</fullName>
    </submittedName>
</protein>
<organism evidence="4 5">
    <name type="scientific">Faecalicoccus acidiformans</name>
    <dbReference type="NCBI Taxonomy" id="915173"/>
    <lineage>
        <taxon>Bacteria</taxon>
        <taxon>Bacillati</taxon>
        <taxon>Bacillota</taxon>
        <taxon>Erysipelotrichia</taxon>
        <taxon>Erysipelotrichales</taxon>
        <taxon>Erysipelotrichaceae</taxon>
        <taxon>Faecalicoccus</taxon>
    </lineage>
</organism>